<dbReference type="Gene3D" id="2.60.40.2030">
    <property type="match status" value="2"/>
</dbReference>
<evidence type="ECO:0000259" key="3">
    <source>
        <dbReference type="Pfam" id="PF17892"/>
    </source>
</evidence>
<dbReference type="Gene3D" id="2.60.40.1200">
    <property type="match status" value="4"/>
</dbReference>
<comment type="caution">
    <text evidence="4">The sequence shown here is derived from an EMBL/GenBank/DDBJ whole genome shotgun (WGS) entry which is preliminary data.</text>
</comment>
<dbReference type="Pfam" id="PF17963">
    <property type="entry name" value="Big_9"/>
    <property type="match status" value="3"/>
</dbReference>
<keyword evidence="2" id="KW-0732">Signal</keyword>
<dbReference type="NCBIfam" id="NF012211">
    <property type="entry name" value="tand_rpt_95"/>
    <property type="match status" value="4"/>
</dbReference>
<feature type="compositionally biased region" description="Acidic residues" evidence="1">
    <location>
        <begin position="1188"/>
        <end position="1198"/>
    </location>
</feature>
<dbReference type="SUPFAM" id="SSF141072">
    <property type="entry name" value="CalX-like"/>
    <property type="match status" value="2"/>
</dbReference>
<feature type="region of interest" description="Disordered" evidence="1">
    <location>
        <begin position="1054"/>
        <end position="1094"/>
    </location>
</feature>
<feature type="compositionally biased region" description="Polar residues" evidence="1">
    <location>
        <begin position="1206"/>
        <end position="1217"/>
    </location>
</feature>
<dbReference type="InterPro" id="IPR041690">
    <property type="entry name" value="Cadherin_5"/>
</dbReference>
<dbReference type="Gene3D" id="2.60.40.4070">
    <property type="match status" value="1"/>
</dbReference>
<feature type="domain" description="Cadherin-like" evidence="3">
    <location>
        <begin position="256"/>
        <end position="336"/>
    </location>
</feature>
<feature type="chain" id="PRO_5008615484" description="Cadherin-like domain-containing protein" evidence="2">
    <location>
        <begin position="21"/>
        <end position="1678"/>
    </location>
</feature>
<dbReference type="EMBL" id="LSFL01000041">
    <property type="protein sequence ID" value="OBY62238.1"/>
    <property type="molecule type" value="Genomic_DNA"/>
</dbReference>
<dbReference type="Pfam" id="PF13585">
    <property type="entry name" value="CHU_C"/>
    <property type="match status" value="1"/>
</dbReference>
<organism evidence="4 5">
    <name type="scientific">Polaribacter reichenbachii</name>
    <dbReference type="NCBI Taxonomy" id="996801"/>
    <lineage>
        <taxon>Bacteria</taxon>
        <taxon>Pseudomonadati</taxon>
        <taxon>Bacteroidota</taxon>
        <taxon>Flavobacteriia</taxon>
        <taxon>Flavobacteriales</taxon>
        <taxon>Flavobacteriaceae</taxon>
    </lineage>
</organism>
<dbReference type="RefSeq" id="WP_068364119.1">
    <property type="nucleotide sequence ID" value="NZ_CP019337.1"/>
</dbReference>
<reference evidence="5" key="1">
    <citation type="submission" date="2016-02" db="EMBL/GenBank/DDBJ databases">
        <title>Paenibacillus sp. LPB0068, isolated from Crassostrea gigas.</title>
        <authorList>
            <person name="Shin S.-K."/>
            <person name="Yi H."/>
        </authorList>
    </citation>
    <scope>NUCLEOTIDE SEQUENCE [LARGE SCALE GENOMIC DNA]</scope>
    <source>
        <strain evidence="5">KCTC 23969</strain>
    </source>
</reference>
<proteinExistence type="predicted"/>
<dbReference type="KEGG" id="prn:BW723_16380"/>
<dbReference type="STRING" id="996801.BW723_16380"/>
<accession>A0A1B8TRY3</accession>
<dbReference type="InterPro" id="IPR026341">
    <property type="entry name" value="T9SS_type_B"/>
</dbReference>
<evidence type="ECO:0000256" key="1">
    <source>
        <dbReference type="SAM" id="MobiDB-lite"/>
    </source>
</evidence>
<gene>
    <name evidence="4" type="ORF">LPB301_15265</name>
</gene>
<dbReference type="Pfam" id="PF17892">
    <property type="entry name" value="Cadherin_5"/>
    <property type="match status" value="1"/>
</dbReference>
<protein>
    <recommendedName>
        <fullName evidence="3">Cadherin-like domain-containing protein</fullName>
    </recommendedName>
</protein>
<feature type="compositionally biased region" description="Polar residues" evidence="1">
    <location>
        <begin position="1070"/>
        <end position="1094"/>
    </location>
</feature>
<name>A0A1B8TRY3_9FLAO</name>
<feature type="signal peptide" evidence="2">
    <location>
        <begin position="1"/>
        <end position="20"/>
    </location>
</feature>
<feature type="region of interest" description="Disordered" evidence="1">
    <location>
        <begin position="1171"/>
        <end position="1222"/>
    </location>
</feature>
<evidence type="ECO:0000313" key="4">
    <source>
        <dbReference type="EMBL" id="OBY62238.1"/>
    </source>
</evidence>
<evidence type="ECO:0000313" key="5">
    <source>
        <dbReference type="Proteomes" id="UP000092612"/>
    </source>
</evidence>
<dbReference type="InterPro" id="IPR038081">
    <property type="entry name" value="CalX-like_sf"/>
</dbReference>
<dbReference type="NCBIfam" id="TIGR04131">
    <property type="entry name" value="Bac_Flav_CTERM"/>
    <property type="match status" value="1"/>
</dbReference>
<sequence length="1678" mass="181108">MLTKLSNTLIILLFVSQLLVGQTAPLAVNDTNIALINTNINVSAPGVLANDSDADGDTITVTEFSINGVTILADQTANLTEGTINIAENGAYSFTPSLNFTGNLPDINYIISDGTSTSSATLNISVKVAPVANNDNYIAINNTALVTTTPGILNNDTDSDGDVIVVTEYSINGITYNVGQTATFTEGAILILSDGSFTYTPTLDFTGNLPTINYTISDGNFTSTADLNISVENIPEAIDDENSTVVDISISELAPGLLNNDIDLDGDELKIIEFSVNSSTYNAGQTANFSEGSIIISENGSYMYTPTQNFSGDVSEINYTISDGVFESSANLNLTVYLPPEPPIASTDYDTVDINTTLTVAAPGVLANDTDINVQDIVTVTQFSVNGTLYNAGQTANLAEGKLSVAVDGSYIFEPTPNYTGNVPTITYTISDGTFTTTSNLLMTVEPTEDLLEINELGSCNQGFNANGEYKIVYSLILTNRNNARDLHEPALIRNIDLIDDLQSAFGSGCIVNVEAASVSNNLVENIAEGSYFPMDYDISAINNSFLNGSSSSFFNTNAINNLILYPRQSIFVSFCVTVNPFCDGRPDPTPSGSGINFTNTLTVNTDKGNNATSDITLNDFHTTEAVVSAGLYVPEFNNQSLDPPGLVNFDGTYDYVNTVILTNEGTVDAQNINFNMGLADFRNRVVFTEFLISQVSGPDVTVNTNYDGNNETTLLTPNNILPAGETVVLEIYYKIGPIDNGSYSYFNQTSLSQTQGIADGFDALSDANKRAFTFVSWSDGLGDHLDRYYFANSASASITSDLYCTCTVAGMRFIFDAKSKTNKTITNVVKVPDGVLEHEEITYQITIENTSDSVQLDELQITDNLNSTCGGNILSVSTPTIFNSSATANPNLNLNYNGTSDTNLFDGTSGVLKTGEIITIEFTVLYSESCIGSNSASFTANDPLDRQIFSSNATSVNASTDTDNDGIIDDIDLDDDNDTITDVLEYDGLNPLDDDDADFIPNYRDTDFGADNNADGIVDIFDFDNDGVPNHFDLDSDNDGILDIVEAGNALDDTSNNGRTNNNVGANGLDNSNETNDGSNASNNYNIPNTDGTTKPDFLDIDADGDGIVDNIEAQLTNNYVTINGVFSDAGIDTAYPNGLTPIDSENDNIPDYIDTNSDNDIRDDIIEGWDTNSDGTAETVATNSDADNDGLDDAFDNNDGLLNPTNGQTPQSFPNFDNADTPERDWREIIAIVVLIDDVSLSEGNEFVFTLRLVTKNDNSVLIESAFPITINFSTANGTNITGQYDAAIAPFDYFSVLNTVFTIPPLMNTEQFSTTTLEDNIYELTEFFTLNGTITSNNTINTNFSGIGTILDNDVAPNIIMNNSLEDEGVALAHTITISHPCSTPIEIDVNTQDDFAISPDDYDSFSEVLVIEGTIDESNANTEVSFSISSFLDNLNELDQEPLDVVGVVQTNNVGTQDLTKTATIVDVDPNPLVVITNEETVEGKSLIFTINLLNDSNELMQNYLPINLNFITVDGTTTGNFDYESISEQVTIPAYSSTITQAVKTLNDNLNEDTETMYLQADLFSFNVANITAPRGTGIIKDNDYPNLFSPNGDGISDVFEISGIEDYPNFKLTIYNRQGNEIYNYSNNGNVNPLWWDGTYNGNPAPTGVYFYQLDFNDGSSKPITKFIQLIR</sequence>
<dbReference type="Proteomes" id="UP000092612">
    <property type="component" value="Unassembled WGS sequence"/>
</dbReference>
<keyword evidence="5" id="KW-1185">Reference proteome</keyword>
<feature type="compositionally biased region" description="Low complexity" evidence="1">
    <location>
        <begin position="1057"/>
        <end position="1069"/>
    </location>
</feature>
<feature type="compositionally biased region" description="Polar residues" evidence="1">
    <location>
        <begin position="1172"/>
        <end position="1186"/>
    </location>
</feature>
<evidence type="ECO:0000256" key="2">
    <source>
        <dbReference type="SAM" id="SignalP"/>
    </source>
</evidence>
<dbReference type="OrthoDB" id="1236981at2"/>